<protein>
    <recommendedName>
        <fullName evidence="3">Arrestin-like N-terminal domain-containing protein</fullName>
    </recommendedName>
</protein>
<dbReference type="VEuPathDB" id="FungiDB:P168DRAFT_232397"/>
<reference evidence="1" key="1">
    <citation type="submission" date="2016-12" db="EMBL/GenBank/DDBJ databases">
        <title>The genomes of Aspergillus section Nigri reveals drivers in fungal speciation.</title>
        <authorList>
            <consortium name="DOE Joint Genome Institute"/>
            <person name="Vesth T.C."/>
            <person name="Nybo J."/>
            <person name="Theobald S."/>
            <person name="Brandl J."/>
            <person name="Frisvad J.C."/>
            <person name="Nielsen K.F."/>
            <person name="Lyhne E.K."/>
            <person name="Kogle M.E."/>
            <person name="Kuo A."/>
            <person name="Riley R."/>
            <person name="Clum A."/>
            <person name="Nolan M."/>
            <person name="Lipzen A."/>
            <person name="Salamov A."/>
            <person name="Henrissat B."/>
            <person name="Wiebenga A."/>
            <person name="De vries R.P."/>
            <person name="Grigoriev I.V."/>
            <person name="Mortensen U.H."/>
            <person name="Andersen M.R."/>
            <person name="Baker S.E."/>
        </authorList>
    </citation>
    <scope>NUCLEOTIDE SEQUENCE</scope>
    <source>
        <strain evidence="1">IBT 28561</strain>
    </source>
</reference>
<dbReference type="Proteomes" id="UP000234254">
    <property type="component" value="Unassembled WGS sequence"/>
</dbReference>
<dbReference type="InterPro" id="IPR039634">
    <property type="entry name" value="Bul1-like"/>
</dbReference>
<sequence length="500" mass="54365">MPSSLSTRGSSSLEAFTSYARPKINIELVSQVGGLVNSYTSKDCIEGTAMVTVDRDTRFDEIDITFEGTARTSVERSALPGRTGAYQTFLRLRQPIDDTLYPTPRVFERGRTYQFPFTFVVPDRLLPHACSHHKTNQHVGRSHTLVPPSLGDPMLASDGKSLLDDLAPDMCRISYLIRVAINRRPNSSRNDSKTLASAGKKVRVVPIIDEEPPLNFTDQDSVYCTRREKDVKRGLMRGRLGRLVVTASQPKPVRLSPPNGAISDIVSTAATVNLRFDPVGSELPPRLGTVWSRLRASTFYSAEPWADYPSASSALLWTHVGRGIYSETVPLSKLCVASAQWTKHSAATFDRCDSLQSTSSEDSITPPSASPAGQTYYTASVVIPITLPASKAFVPTFHSCLISRTYTLELSISYHTPCANLVSPSASLRVPIQLVSQPRPGGKGSELNISQAEVNAEFFSPRRVPVTASSPCPPPPEYTALQGAILRPDQDGGLLSAGQA</sequence>
<evidence type="ECO:0000313" key="1">
    <source>
        <dbReference type="EMBL" id="PKY06709.1"/>
    </source>
</evidence>
<dbReference type="InterPro" id="IPR014752">
    <property type="entry name" value="Arrestin-like_C"/>
</dbReference>
<comment type="caution">
    <text evidence="1">The sequence shown here is derived from an EMBL/GenBank/DDBJ whole genome shotgun (WGS) entry which is preliminary data.</text>
</comment>
<dbReference type="RefSeq" id="XP_024695303.1">
    <property type="nucleotide sequence ID" value="XM_024833318.1"/>
</dbReference>
<dbReference type="OrthoDB" id="2283785at2759"/>
<name>A0A2I1DA14_ASPC2</name>
<evidence type="ECO:0000313" key="2">
    <source>
        <dbReference type="Proteomes" id="UP000234254"/>
    </source>
</evidence>
<proteinExistence type="predicted"/>
<dbReference type="PANTHER" id="PTHR31904">
    <property type="entry name" value="BYPASS OF STOP CODON PROTEIN 5-RELATED"/>
    <property type="match status" value="1"/>
</dbReference>
<keyword evidence="2" id="KW-1185">Reference proteome</keyword>
<organism evidence="1 2">
    <name type="scientific">Aspergillus campestris (strain IBT 28561)</name>
    <dbReference type="NCBI Taxonomy" id="1392248"/>
    <lineage>
        <taxon>Eukaryota</taxon>
        <taxon>Fungi</taxon>
        <taxon>Dikarya</taxon>
        <taxon>Ascomycota</taxon>
        <taxon>Pezizomycotina</taxon>
        <taxon>Eurotiomycetes</taxon>
        <taxon>Eurotiomycetidae</taxon>
        <taxon>Eurotiales</taxon>
        <taxon>Aspergillaceae</taxon>
        <taxon>Aspergillus</taxon>
        <taxon>Aspergillus subgen. Circumdati</taxon>
    </lineage>
</organism>
<dbReference type="AlphaFoldDB" id="A0A2I1DA14"/>
<dbReference type="PANTHER" id="PTHR31904:SF1">
    <property type="entry name" value="BYPASS OF STOP CODON PROTEIN 5-RELATED"/>
    <property type="match status" value="1"/>
</dbReference>
<accession>A0A2I1DA14</accession>
<dbReference type="GeneID" id="36540842"/>
<evidence type="ECO:0008006" key="3">
    <source>
        <dbReference type="Google" id="ProtNLM"/>
    </source>
</evidence>
<dbReference type="Gene3D" id="2.60.40.640">
    <property type="match status" value="1"/>
</dbReference>
<dbReference type="EMBL" id="MSFM01000003">
    <property type="protein sequence ID" value="PKY06709.1"/>
    <property type="molecule type" value="Genomic_DNA"/>
</dbReference>
<gene>
    <name evidence="1" type="ORF">P168DRAFT_232397</name>
</gene>